<dbReference type="InterPro" id="IPR036162">
    <property type="entry name" value="Resolvase-like_N_sf"/>
</dbReference>
<dbReference type="PANTHER" id="PTHR30461:SF23">
    <property type="entry name" value="DNA RECOMBINASE-RELATED"/>
    <property type="match status" value="1"/>
</dbReference>
<dbReference type="RefSeq" id="WP_283231294.1">
    <property type="nucleotide sequence ID" value="NZ_JASGBQ010000020.1"/>
</dbReference>
<evidence type="ECO:0000313" key="3">
    <source>
        <dbReference type="EMBL" id="MDI9242857.1"/>
    </source>
</evidence>
<dbReference type="InterPro" id="IPR038109">
    <property type="entry name" value="DNA_bind_recomb_sf"/>
</dbReference>
<proteinExistence type="predicted"/>
<dbReference type="SUPFAM" id="SSF53041">
    <property type="entry name" value="Resolvase-like"/>
    <property type="match status" value="1"/>
</dbReference>
<dbReference type="InterPro" id="IPR006119">
    <property type="entry name" value="Resolv_N"/>
</dbReference>
<dbReference type="InterPro" id="IPR011109">
    <property type="entry name" value="DNA_bind_recombinase_dom"/>
</dbReference>
<dbReference type="PANTHER" id="PTHR30461">
    <property type="entry name" value="DNA-INVERTASE FROM LAMBDOID PROPHAGE"/>
    <property type="match status" value="1"/>
</dbReference>
<keyword evidence="1" id="KW-0175">Coiled coil</keyword>
<dbReference type="Pfam" id="PF14287">
    <property type="entry name" value="DUF4368"/>
    <property type="match status" value="1"/>
</dbReference>
<dbReference type="Gene3D" id="3.40.50.1390">
    <property type="entry name" value="Resolvase, N-terminal catalytic domain"/>
    <property type="match status" value="1"/>
</dbReference>
<reference evidence="3 4" key="1">
    <citation type="submission" date="2023-05" db="EMBL/GenBank/DDBJ databases">
        <title>[ruminococcus] sp. nov., isolated from a pig farm feces dump.</title>
        <authorList>
            <person name="Chang Y.-H."/>
        </authorList>
    </citation>
    <scope>NUCLEOTIDE SEQUENCE [LARGE SCALE GENOMIC DNA]</scope>
    <source>
        <strain evidence="3 4">YH-rum2234</strain>
    </source>
</reference>
<organism evidence="3 4">
    <name type="scientific">Fusibacillus kribbianus</name>
    <dbReference type="NCBI Taxonomy" id="3044208"/>
    <lineage>
        <taxon>Bacteria</taxon>
        <taxon>Bacillati</taxon>
        <taxon>Bacillota</taxon>
        <taxon>Clostridia</taxon>
        <taxon>Lachnospirales</taxon>
        <taxon>Lachnospiraceae</taxon>
        <taxon>Fusibacillus</taxon>
    </lineage>
</organism>
<dbReference type="GO" id="GO:0000150">
    <property type="term" value="F:DNA strand exchange activity"/>
    <property type="evidence" value="ECO:0007669"/>
    <property type="project" value="InterPro"/>
</dbReference>
<dbReference type="Pfam" id="PF13408">
    <property type="entry name" value="Zn_ribbon_recom"/>
    <property type="match status" value="1"/>
</dbReference>
<keyword evidence="4" id="KW-1185">Reference proteome</keyword>
<dbReference type="SMART" id="SM00857">
    <property type="entry name" value="Resolvase"/>
    <property type="match status" value="1"/>
</dbReference>
<protein>
    <submittedName>
        <fullName evidence="3">Recombinase family protein</fullName>
    </submittedName>
</protein>
<feature type="coiled-coil region" evidence="1">
    <location>
        <begin position="421"/>
        <end position="497"/>
    </location>
</feature>
<dbReference type="InterPro" id="IPR050639">
    <property type="entry name" value="SSR_resolvase"/>
</dbReference>
<name>A0AAP4BC94_9FIRM</name>
<dbReference type="CDD" id="cd03770">
    <property type="entry name" value="SR_TndX_transposase"/>
    <property type="match status" value="1"/>
</dbReference>
<dbReference type="PROSITE" id="PS51737">
    <property type="entry name" value="RECOMBINASE_DNA_BIND"/>
    <property type="match status" value="1"/>
</dbReference>
<evidence type="ECO:0000256" key="1">
    <source>
        <dbReference type="SAM" id="Coils"/>
    </source>
</evidence>
<comment type="caution">
    <text evidence="3">The sequence shown here is derived from an EMBL/GenBank/DDBJ whole genome shotgun (WGS) entry which is preliminary data.</text>
</comment>
<dbReference type="Pfam" id="PF07508">
    <property type="entry name" value="Recombinase"/>
    <property type="match status" value="1"/>
</dbReference>
<evidence type="ECO:0000313" key="4">
    <source>
        <dbReference type="Proteomes" id="UP001300383"/>
    </source>
</evidence>
<dbReference type="Pfam" id="PF00239">
    <property type="entry name" value="Resolvase"/>
    <property type="match status" value="1"/>
</dbReference>
<evidence type="ECO:0000259" key="2">
    <source>
        <dbReference type="PROSITE" id="PS51737"/>
    </source>
</evidence>
<accession>A0AAP4BC94</accession>
<feature type="domain" description="Recombinase" evidence="2">
    <location>
        <begin position="169"/>
        <end position="314"/>
    </location>
</feature>
<gene>
    <name evidence="3" type="ORF">QJ036_10300</name>
</gene>
<dbReference type="Proteomes" id="UP001300383">
    <property type="component" value="Unassembled WGS sequence"/>
</dbReference>
<dbReference type="GO" id="GO:0003677">
    <property type="term" value="F:DNA binding"/>
    <property type="evidence" value="ECO:0007669"/>
    <property type="project" value="InterPro"/>
</dbReference>
<dbReference type="Gene3D" id="3.90.1750.20">
    <property type="entry name" value="Putative Large Serine Recombinase, Chain B, Domain 2"/>
    <property type="match status" value="1"/>
</dbReference>
<dbReference type="AlphaFoldDB" id="A0AAP4BC94"/>
<dbReference type="InterPro" id="IPR025827">
    <property type="entry name" value="Zn_ribbon_recom_dom"/>
</dbReference>
<sequence length="607" mass="70719">MKTKQPELNKITALYERLSRDDEQSGDSNSIINQKKMLEKYATEQGFTNLHHYTDDGWSGTNFDRPDWKRMLADIEDGIVGCVIVKDMSRIGRNYLEVGFYTEVLFRKKNVRFIAIFNNVDSALNDCSNEFAPFLNIMNEWYVRDTSRKIKSVLHNKGMDGKHLTSNAIYGYKKDPDDPNHWIIDEEAAAVVRRIYQLIIEGNGPMQVARILKDEKIERPSYYLAKQGLGTCRGSCDMSRPYTWTATTVSDIVRKPEYMGHTVNFRTKKLSYKDKYSVHNSPEDWIIFENTQEAIVDEETWLTVQKIRETKHRPSKKGDINPLTGLVYCADCGAKMFNHRTNGYEKKDKNGNPTGKYTNAQDNYTCSTYSKAKSKFENKCTQHHVRTDVVRDLLLETIKATSSYVKEHEAEFIEKVRGATELQQESEAKALKKRLSREQKRINELNILIKKIYEDNVNGKLSDKRFEMLLADYEAEQSELELSVEAMERSLNEYQENTDNVDKFVELVRKFTDFTELTTPMIHEFVDKIVVHEADKSTGDRIQQIDIYLKYVGKLDVPMPVLTPEQIKEEDRKRRKRAWNRTYMRRKYEREKAERGTKEKGLSEAVG</sequence>
<dbReference type="EMBL" id="JASGBQ010000020">
    <property type="protein sequence ID" value="MDI9242857.1"/>
    <property type="molecule type" value="Genomic_DNA"/>
</dbReference>
<dbReference type="InterPro" id="IPR025378">
    <property type="entry name" value="DUF4368"/>
</dbReference>